<gene>
    <name evidence="1" type="ORF">VW35_15275</name>
</gene>
<evidence type="ECO:0000313" key="2">
    <source>
        <dbReference type="Proteomes" id="UP000033514"/>
    </source>
</evidence>
<keyword evidence="2" id="KW-1185">Reference proteome</keyword>
<sequence length="100" mass="12042">MTNDDLLSAWLSVISRSDFTIRHKLRVGRRARDYIDWMRENDVDGQQLTEELLARYLEHLREIHTYGTAKAYLRDMLRLDRLAHESNPELFPARLEWSWP</sequence>
<dbReference type="EMBL" id="LAJG01000025">
    <property type="protein sequence ID" value="KKB77498.1"/>
    <property type="molecule type" value="Genomic_DNA"/>
</dbReference>
<proteinExistence type="predicted"/>
<name>A0A0F5L559_9HYPH</name>
<comment type="caution">
    <text evidence="1">The sequence shown here is derived from an EMBL/GenBank/DDBJ whole genome shotgun (WGS) entry which is preliminary data.</text>
</comment>
<protein>
    <recommendedName>
        <fullName evidence="3">Core-binding (CB) domain-containing protein</fullName>
    </recommendedName>
</protein>
<dbReference type="STRING" id="361041.VW35_15275"/>
<organism evidence="1 2">
    <name type="scientific">Devosia soli</name>
    <dbReference type="NCBI Taxonomy" id="361041"/>
    <lineage>
        <taxon>Bacteria</taxon>
        <taxon>Pseudomonadati</taxon>
        <taxon>Pseudomonadota</taxon>
        <taxon>Alphaproteobacteria</taxon>
        <taxon>Hyphomicrobiales</taxon>
        <taxon>Devosiaceae</taxon>
        <taxon>Devosia</taxon>
    </lineage>
</organism>
<evidence type="ECO:0000313" key="1">
    <source>
        <dbReference type="EMBL" id="KKB77498.1"/>
    </source>
</evidence>
<accession>A0A0F5L559</accession>
<dbReference type="AlphaFoldDB" id="A0A0F5L559"/>
<feature type="non-terminal residue" evidence="1">
    <location>
        <position position="100"/>
    </location>
</feature>
<evidence type="ECO:0008006" key="3">
    <source>
        <dbReference type="Google" id="ProtNLM"/>
    </source>
</evidence>
<reference evidence="1 2" key="1">
    <citation type="submission" date="2015-03" db="EMBL/GenBank/DDBJ databases">
        <authorList>
            <person name="Hassan Y.I."/>
            <person name="Lepp D."/>
            <person name="Zhou T."/>
        </authorList>
    </citation>
    <scope>NUCLEOTIDE SEQUENCE [LARGE SCALE GENOMIC DNA]</scope>
    <source>
        <strain evidence="1 2">GH2-10</strain>
    </source>
</reference>
<dbReference type="RefSeq" id="WP_152662617.1">
    <property type="nucleotide sequence ID" value="NZ_LAJG01000025.1"/>
</dbReference>
<dbReference type="Proteomes" id="UP000033514">
    <property type="component" value="Unassembled WGS sequence"/>
</dbReference>